<dbReference type="Pfam" id="PF17200">
    <property type="entry name" value="sCache_2"/>
    <property type="match status" value="1"/>
</dbReference>
<feature type="domain" description="Single Cache" evidence="7">
    <location>
        <begin position="21"/>
        <end position="107"/>
    </location>
</feature>
<keyword evidence="9" id="KW-1185">Reference proteome</keyword>
<proteinExistence type="predicted"/>
<protein>
    <submittedName>
        <fullName evidence="8">Cache domain-containing protein</fullName>
    </submittedName>
</protein>
<keyword evidence="3" id="KW-0812">Transmembrane</keyword>
<dbReference type="EMBL" id="JAFCJH010000005">
    <property type="protein sequence ID" value="MBR0795165.1"/>
    <property type="molecule type" value="Genomic_DNA"/>
</dbReference>
<dbReference type="SMART" id="SM01049">
    <property type="entry name" value="Cache_2"/>
    <property type="match status" value="1"/>
</dbReference>
<keyword evidence="4" id="KW-1133">Transmembrane helix</keyword>
<organism evidence="8 9">
    <name type="scientific">Bradyrhizobium jicamae</name>
    <dbReference type="NCBI Taxonomy" id="280332"/>
    <lineage>
        <taxon>Bacteria</taxon>
        <taxon>Pseudomonadati</taxon>
        <taxon>Pseudomonadota</taxon>
        <taxon>Alphaproteobacteria</taxon>
        <taxon>Hyphomicrobiales</taxon>
        <taxon>Nitrobacteraceae</taxon>
        <taxon>Bradyrhizobium</taxon>
    </lineage>
</organism>
<feature type="signal peptide" evidence="6">
    <location>
        <begin position="1"/>
        <end position="19"/>
    </location>
</feature>
<reference evidence="9" key="1">
    <citation type="journal article" date="2021" name="ISME J.">
        <title>Evolutionary origin and ecological implication of a unique nif island in free-living Bradyrhizobium lineages.</title>
        <authorList>
            <person name="Tao J."/>
        </authorList>
    </citation>
    <scope>NUCLEOTIDE SEQUENCE [LARGE SCALE GENOMIC DNA]</scope>
    <source>
        <strain evidence="9">SZCCT0434</strain>
    </source>
</reference>
<evidence type="ECO:0000259" key="7">
    <source>
        <dbReference type="SMART" id="SM01049"/>
    </source>
</evidence>
<comment type="caution">
    <text evidence="8">The sequence shown here is derived from an EMBL/GenBank/DDBJ whole genome shotgun (WGS) entry which is preliminary data.</text>
</comment>
<keyword evidence="5" id="KW-0472">Membrane</keyword>
<evidence type="ECO:0000256" key="5">
    <source>
        <dbReference type="ARBA" id="ARBA00023136"/>
    </source>
</evidence>
<gene>
    <name evidence="8" type="ORF">JQ615_07185</name>
</gene>
<evidence type="ECO:0000256" key="6">
    <source>
        <dbReference type="SAM" id="SignalP"/>
    </source>
</evidence>
<evidence type="ECO:0000256" key="2">
    <source>
        <dbReference type="ARBA" id="ARBA00022475"/>
    </source>
</evidence>
<dbReference type="Gene3D" id="3.30.450.20">
    <property type="entry name" value="PAS domain"/>
    <property type="match status" value="1"/>
</dbReference>
<evidence type="ECO:0000256" key="1">
    <source>
        <dbReference type="ARBA" id="ARBA00004651"/>
    </source>
</evidence>
<keyword evidence="2" id="KW-1003">Cell membrane</keyword>
<feature type="chain" id="PRO_5045245959" evidence="6">
    <location>
        <begin position="20"/>
        <end position="159"/>
    </location>
</feature>
<evidence type="ECO:0000313" key="9">
    <source>
        <dbReference type="Proteomes" id="UP001315278"/>
    </source>
</evidence>
<dbReference type="Proteomes" id="UP001315278">
    <property type="component" value="Unassembled WGS sequence"/>
</dbReference>
<comment type="subcellular location">
    <subcellularLocation>
        <location evidence="1">Cell membrane</location>
        <topology evidence="1">Multi-pass membrane protein</topology>
    </subcellularLocation>
</comment>
<sequence length="159" mass="17676">MIKSLLVCVTLASFMTGSAAHSQETPPSSDQAKRIEDLVNRAAALVEQRGQAAFAEFRKRDSEWWSGNTYLFAYDEHLNVLLNPAFPKREGTNPHGEKDANGKMFHDEFLKMVQTKGAGWVDYMFPKPGQTQPSHKWSYVKGFKADGVSGLIGAGFFSD</sequence>
<evidence type="ECO:0000256" key="4">
    <source>
        <dbReference type="ARBA" id="ARBA00022989"/>
    </source>
</evidence>
<dbReference type="RefSeq" id="WP_212392532.1">
    <property type="nucleotide sequence ID" value="NZ_JAFCJH010000005.1"/>
</dbReference>
<dbReference type="InterPro" id="IPR033480">
    <property type="entry name" value="sCache_2"/>
</dbReference>
<keyword evidence="6" id="KW-0732">Signal</keyword>
<accession>A0ABS5FEG1</accession>
<evidence type="ECO:0000313" key="8">
    <source>
        <dbReference type="EMBL" id="MBR0795165.1"/>
    </source>
</evidence>
<name>A0ABS5FEG1_9BRAD</name>
<evidence type="ECO:0000256" key="3">
    <source>
        <dbReference type="ARBA" id="ARBA00022692"/>
    </source>
</evidence>